<keyword evidence="8" id="KW-1185">Reference proteome</keyword>
<feature type="compositionally biased region" description="Polar residues" evidence="5">
    <location>
        <begin position="126"/>
        <end position="139"/>
    </location>
</feature>
<evidence type="ECO:0000256" key="1">
    <source>
        <dbReference type="ARBA" id="ARBA00022723"/>
    </source>
</evidence>
<proteinExistence type="predicted"/>
<dbReference type="GO" id="GO:0008270">
    <property type="term" value="F:zinc ion binding"/>
    <property type="evidence" value="ECO:0007669"/>
    <property type="project" value="UniProtKB-KW"/>
</dbReference>
<dbReference type="Gene3D" id="3.30.450.40">
    <property type="match status" value="1"/>
</dbReference>
<dbReference type="Pfam" id="PF01363">
    <property type="entry name" value="FYVE"/>
    <property type="match status" value="1"/>
</dbReference>
<dbReference type="InterPro" id="IPR011011">
    <property type="entry name" value="Znf_FYVE_PHD"/>
</dbReference>
<dbReference type="AlphaFoldDB" id="A0A6G0XVG7"/>
<feature type="compositionally biased region" description="Low complexity" evidence="5">
    <location>
        <begin position="114"/>
        <end position="125"/>
    </location>
</feature>
<dbReference type="Pfam" id="PF01590">
    <property type="entry name" value="GAF"/>
    <property type="match status" value="1"/>
</dbReference>
<evidence type="ECO:0000313" key="8">
    <source>
        <dbReference type="Proteomes" id="UP000481153"/>
    </source>
</evidence>
<accession>A0A6G0XVG7</accession>
<dbReference type="SMART" id="SM00064">
    <property type="entry name" value="FYVE"/>
    <property type="match status" value="1"/>
</dbReference>
<dbReference type="InterPro" id="IPR000306">
    <property type="entry name" value="Znf_FYVE"/>
</dbReference>
<dbReference type="PANTHER" id="PTHR43102:SF2">
    <property type="entry name" value="GAF DOMAIN-CONTAINING PROTEIN"/>
    <property type="match status" value="1"/>
</dbReference>
<dbReference type="Proteomes" id="UP000481153">
    <property type="component" value="Unassembled WGS sequence"/>
</dbReference>
<dbReference type="SMART" id="SM00065">
    <property type="entry name" value="GAF"/>
    <property type="match status" value="1"/>
</dbReference>
<dbReference type="PANTHER" id="PTHR43102">
    <property type="entry name" value="SLR1143 PROTEIN"/>
    <property type="match status" value="1"/>
</dbReference>
<evidence type="ECO:0000259" key="6">
    <source>
        <dbReference type="PROSITE" id="PS50178"/>
    </source>
</evidence>
<dbReference type="InterPro" id="IPR029016">
    <property type="entry name" value="GAF-like_dom_sf"/>
</dbReference>
<reference evidence="7 8" key="1">
    <citation type="submission" date="2019-07" db="EMBL/GenBank/DDBJ databases">
        <title>Genomics analysis of Aphanomyces spp. identifies a new class of oomycete effector associated with host adaptation.</title>
        <authorList>
            <person name="Gaulin E."/>
        </authorList>
    </citation>
    <scope>NUCLEOTIDE SEQUENCE [LARGE SCALE GENOMIC DNA]</scope>
    <source>
        <strain evidence="7 8">ATCC 201684</strain>
    </source>
</reference>
<feature type="region of interest" description="Disordered" evidence="5">
    <location>
        <begin position="102"/>
        <end position="143"/>
    </location>
</feature>
<comment type="caution">
    <text evidence="7">The sequence shown here is derived from an EMBL/GenBank/DDBJ whole genome shotgun (WGS) entry which is preliminary data.</text>
</comment>
<dbReference type="InterPro" id="IPR003018">
    <property type="entry name" value="GAF"/>
</dbReference>
<keyword evidence="2 4" id="KW-0863">Zinc-finger</keyword>
<gene>
    <name evidence="7" type="ORF">Ae201684_001123</name>
</gene>
<dbReference type="InterPro" id="IPR017455">
    <property type="entry name" value="Znf_FYVE-rel"/>
</dbReference>
<evidence type="ECO:0000256" key="3">
    <source>
        <dbReference type="ARBA" id="ARBA00022833"/>
    </source>
</evidence>
<dbReference type="CDD" id="cd00065">
    <property type="entry name" value="FYVE_like_SF"/>
    <property type="match status" value="1"/>
</dbReference>
<dbReference type="PROSITE" id="PS50178">
    <property type="entry name" value="ZF_FYVE"/>
    <property type="match status" value="1"/>
</dbReference>
<evidence type="ECO:0000313" key="7">
    <source>
        <dbReference type="EMBL" id="KAF0744663.1"/>
    </source>
</evidence>
<keyword evidence="1" id="KW-0479">Metal-binding</keyword>
<dbReference type="Gene3D" id="3.30.40.10">
    <property type="entry name" value="Zinc/RING finger domain, C3HC4 (zinc finger)"/>
    <property type="match status" value="1"/>
</dbReference>
<organism evidence="7 8">
    <name type="scientific">Aphanomyces euteiches</name>
    <dbReference type="NCBI Taxonomy" id="100861"/>
    <lineage>
        <taxon>Eukaryota</taxon>
        <taxon>Sar</taxon>
        <taxon>Stramenopiles</taxon>
        <taxon>Oomycota</taxon>
        <taxon>Saprolegniomycetes</taxon>
        <taxon>Saprolegniales</taxon>
        <taxon>Verrucalvaceae</taxon>
        <taxon>Aphanomyces</taxon>
    </lineage>
</organism>
<evidence type="ECO:0000256" key="4">
    <source>
        <dbReference type="PROSITE-ProRule" id="PRU00091"/>
    </source>
</evidence>
<dbReference type="SUPFAM" id="SSF55781">
    <property type="entry name" value="GAF domain-like"/>
    <property type="match status" value="1"/>
</dbReference>
<dbReference type="SUPFAM" id="SSF57903">
    <property type="entry name" value="FYVE/PHD zinc finger"/>
    <property type="match status" value="1"/>
</dbReference>
<evidence type="ECO:0000256" key="2">
    <source>
        <dbReference type="ARBA" id="ARBA00022771"/>
    </source>
</evidence>
<keyword evidence="3" id="KW-0862">Zinc</keyword>
<feature type="region of interest" description="Disordered" evidence="5">
    <location>
        <begin position="347"/>
        <end position="371"/>
    </location>
</feature>
<protein>
    <recommendedName>
        <fullName evidence="6">FYVE-type domain-containing protein</fullName>
    </recommendedName>
</protein>
<dbReference type="InterPro" id="IPR013083">
    <property type="entry name" value="Znf_RING/FYVE/PHD"/>
</dbReference>
<name>A0A6G0XVG7_9STRA</name>
<sequence length="451" mass="50104">MTSILSDSERSSAISRVAKSSDHLTVEMLLNHEEWVPDHERHRCYVCTRNFSNFRRKHHCRRCGEVVCRSCLLKKMARLPMKGSLEVKICMTCILSDTQSHDSTIGTMRRRDNSTTASSRSSRSTDVMTHLQSPTANSTGERETLTMDDLEADEYPLDYSWNYPWPKPPVLPDDGERVDVLRSYNILDTDPEEKFDITCTLAANAIKCPIAVVSFIDEDRQWFKANVGLAQSEIPRNVSLCAHAIKSKETMVVWNTMLDKRFAKNPLVTGPASIRFYAGAPIVAPSGHVIGTVAVYDNQPRQSVDIATLEKLSTVVMKHLEERRMPRMSVAPPLPLHPVARDDSDIASRRYSQPPPRPVTPPEASQMAPRSSLHEAVVSVVPPSTAVAAPAAVALEGSNMETMLMNLLSKTTETQQQLATQQGAMFTTLGQHSAQIDKLADAVARIEAKLK</sequence>
<feature type="domain" description="FYVE-type" evidence="6">
    <location>
        <begin position="38"/>
        <end position="98"/>
    </location>
</feature>
<dbReference type="EMBL" id="VJMJ01000009">
    <property type="protein sequence ID" value="KAF0744663.1"/>
    <property type="molecule type" value="Genomic_DNA"/>
</dbReference>
<evidence type="ECO:0000256" key="5">
    <source>
        <dbReference type="SAM" id="MobiDB-lite"/>
    </source>
</evidence>
<dbReference type="VEuPathDB" id="FungiDB:AeMF1_018505"/>